<keyword evidence="4 11" id="KW-1133">Transmembrane helix</keyword>
<organism evidence="12 13">
    <name type="scientific">Heterocephalus glaber</name>
    <name type="common">Naked mole rat</name>
    <dbReference type="NCBI Taxonomy" id="10181"/>
    <lineage>
        <taxon>Eukaryota</taxon>
        <taxon>Metazoa</taxon>
        <taxon>Chordata</taxon>
        <taxon>Craniata</taxon>
        <taxon>Vertebrata</taxon>
        <taxon>Euteleostomi</taxon>
        <taxon>Mammalia</taxon>
        <taxon>Eutheria</taxon>
        <taxon>Euarchontoglires</taxon>
        <taxon>Glires</taxon>
        <taxon>Rodentia</taxon>
        <taxon>Hystricomorpha</taxon>
        <taxon>Bathyergidae</taxon>
        <taxon>Heterocephalus</taxon>
    </lineage>
</organism>
<dbReference type="InterPro" id="IPR027336">
    <property type="entry name" value="MRGPCRG"/>
</dbReference>
<name>G5BST3_HETGA</name>
<dbReference type="GO" id="GO:0005886">
    <property type="term" value="C:plasma membrane"/>
    <property type="evidence" value="ECO:0007669"/>
    <property type="project" value="UniProtKB-SubCell"/>
</dbReference>
<dbReference type="CDD" id="cd15111">
    <property type="entry name" value="7tmA_MrgprG"/>
    <property type="match status" value="1"/>
</dbReference>
<evidence type="ECO:0000256" key="6">
    <source>
        <dbReference type="ARBA" id="ARBA00023136"/>
    </source>
</evidence>
<reference evidence="12 13" key="1">
    <citation type="journal article" date="2011" name="Nature">
        <title>Genome sequencing reveals insights into physiology and longevity of the naked mole rat.</title>
        <authorList>
            <person name="Kim E.B."/>
            <person name="Fang X."/>
            <person name="Fushan A.A."/>
            <person name="Huang Z."/>
            <person name="Lobanov A.V."/>
            <person name="Han L."/>
            <person name="Marino S.M."/>
            <person name="Sun X."/>
            <person name="Turanov A.A."/>
            <person name="Yang P."/>
            <person name="Yim S.H."/>
            <person name="Zhao X."/>
            <person name="Kasaikina M.V."/>
            <person name="Stoletzki N."/>
            <person name="Peng C."/>
            <person name="Polak P."/>
            <person name="Xiong Z."/>
            <person name="Kiezun A."/>
            <person name="Zhu Y."/>
            <person name="Chen Y."/>
            <person name="Kryukov G.V."/>
            <person name="Zhang Q."/>
            <person name="Peshkin L."/>
            <person name="Yang L."/>
            <person name="Bronson R.T."/>
            <person name="Buffenstein R."/>
            <person name="Wang B."/>
            <person name="Han C."/>
            <person name="Li Q."/>
            <person name="Chen L."/>
            <person name="Zhao W."/>
            <person name="Sunyaev S.R."/>
            <person name="Park T.J."/>
            <person name="Zhang G."/>
            <person name="Wang J."/>
            <person name="Gladyshev V.N."/>
        </authorList>
    </citation>
    <scope>NUCLEOTIDE SEQUENCE [LARGE SCALE GENOMIC DNA]</scope>
</reference>
<dbReference type="PANTHER" id="PTHR11334">
    <property type="entry name" value="MAS-RELATED G-PROTEIN COUPLED RECEPTOR"/>
    <property type="match status" value="1"/>
</dbReference>
<keyword evidence="2" id="KW-1003">Cell membrane</keyword>
<evidence type="ECO:0000256" key="1">
    <source>
        <dbReference type="ARBA" id="ARBA00004651"/>
    </source>
</evidence>
<dbReference type="Proteomes" id="UP000006813">
    <property type="component" value="Unassembled WGS sequence"/>
</dbReference>
<dbReference type="EMBL" id="JH171652">
    <property type="protein sequence ID" value="EHB12344.1"/>
    <property type="molecule type" value="Genomic_DNA"/>
</dbReference>
<feature type="transmembrane region" description="Helical" evidence="11">
    <location>
        <begin position="59"/>
        <end position="82"/>
    </location>
</feature>
<feature type="transmembrane region" description="Helical" evidence="11">
    <location>
        <begin position="242"/>
        <end position="263"/>
    </location>
</feature>
<keyword evidence="7 12" id="KW-0675">Receptor</keyword>
<dbReference type="InterPro" id="IPR026234">
    <property type="entry name" value="MRGPCRFAMILY"/>
</dbReference>
<evidence type="ECO:0000313" key="13">
    <source>
        <dbReference type="Proteomes" id="UP000006813"/>
    </source>
</evidence>
<evidence type="ECO:0000256" key="7">
    <source>
        <dbReference type="ARBA" id="ARBA00023170"/>
    </source>
</evidence>
<dbReference type="AlphaFoldDB" id="G5BST3"/>
<comment type="subcellular location">
    <subcellularLocation>
        <location evidence="1">Cell membrane</location>
        <topology evidence="1">Multi-pass membrane protein</topology>
    </subcellularLocation>
</comment>
<feature type="region of interest" description="Disordered" evidence="10">
    <location>
        <begin position="345"/>
        <end position="368"/>
    </location>
</feature>
<keyword evidence="3 11" id="KW-0812">Transmembrane</keyword>
<feature type="transmembrane region" description="Helical" evidence="11">
    <location>
        <begin position="94"/>
        <end position="118"/>
    </location>
</feature>
<keyword evidence="5" id="KW-0297">G-protein coupled receptor</keyword>
<gene>
    <name evidence="12" type="ORF">GW7_00316</name>
</gene>
<evidence type="ECO:0000256" key="2">
    <source>
        <dbReference type="ARBA" id="ARBA00022475"/>
    </source>
</evidence>
<dbReference type="InParanoid" id="G5BST3"/>
<protein>
    <submittedName>
        <fullName evidence="12">Mas-related G-protein coupled receptor member G</fullName>
    </submittedName>
</protein>
<dbReference type="SUPFAM" id="SSF81321">
    <property type="entry name" value="Family A G protein-coupled receptor-like"/>
    <property type="match status" value="1"/>
</dbReference>
<feature type="transmembrane region" description="Helical" evidence="11">
    <location>
        <begin position="124"/>
        <end position="144"/>
    </location>
</feature>
<evidence type="ECO:0000256" key="9">
    <source>
        <dbReference type="ARBA" id="ARBA00061394"/>
    </source>
</evidence>
<evidence type="ECO:0000256" key="8">
    <source>
        <dbReference type="ARBA" id="ARBA00023224"/>
    </source>
</evidence>
<dbReference type="PRINTS" id="PR02108">
    <property type="entry name" value="MRGPCRFAMILY"/>
</dbReference>
<dbReference type="eggNOG" id="ENOG502TKZP">
    <property type="taxonomic scope" value="Eukaryota"/>
</dbReference>
<dbReference type="Gene3D" id="1.20.1070.10">
    <property type="entry name" value="Rhodopsin 7-helix transmembrane proteins"/>
    <property type="match status" value="1"/>
</dbReference>
<keyword evidence="6 11" id="KW-0472">Membrane</keyword>
<dbReference type="GO" id="GO:0004930">
    <property type="term" value="F:G protein-coupled receptor activity"/>
    <property type="evidence" value="ECO:0007669"/>
    <property type="project" value="UniProtKB-KW"/>
</dbReference>
<sequence length="368" mass="40925">MHNCTRTTLHTTPVVSTCHPLQGPSCASEPAKMFGFDVFGSDMLNMFQLPNLLGDFSKTIIYCTLIISLVGVVGNGLVLWHLGFHIRKGALNTYLLLAAADFLFLSCQAGFCISHVLLGTSQSTVFFVVTFLWFAAGLWLQAVFCTECCISYSFPTCCKCSRPKWTSIVVCAMVWVMTIAAVLMTARACGMLQDSFRLACFRYHAASIAWLATLLTTICGSSMTLFWLSCCSMRQFPKFYRVVRTSGSLVLICRLPFVLYWSLRPILSFLMPMSLPLATFLACIDSTSRPLVYYLMGRQRGKREMPRVILQRALGEQAQQSTQGLSLTSGPRQRRGIRLHIVRGKHSTRRAPVVQPCGLPPSNISSQC</sequence>
<evidence type="ECO:0000256" key="11">
    <source>
        <dbReference type="SAM" id="Phobius"/>
    </source>
</evidence>
<evidence type="ECO:0000256" key="4">
    <source>
        <dbReference type="ARBA" id="ARBA00022989"/>
    </source>
</evidence>
<feature type="transmembrane region" description="Helical" evidence="11">
    <location>
        <begin position="208"/>
        <end position="230"/>
    </location>
</feature>
<dbReference type="FunFam" id="1.20.1070.10:FF:000193">
    <property type="entry name" value="Mas-related G-protein coupled receptor member E"/>
    <property type="match status" value="1"/>
</dbReference>
<accession>G5BST3</accession>
<evidence type="ECO:0000256" key="10">
    <source>
        <dbReference type="SAM" id="MobiDB-lite"/>
    </source>
</evidence>
<dbReference type="PANTHER" id="PTHR11334:SF32">
    <property type="entry name" value="MAS-RELATED G-PROTEIN COUPLED RECEPTOR MEMBER G"/>
    <property type="match status" value="1"/>
</dbReference>
<keyword evidence="8" id="KW-0807">Transducer</keyword>
<feature type="transmembrane region" description="Helical" evidence="11">
    <location>
        <begin position="165"/>
        <end position="188"/>
    </location>
</feature>
<evidence type="ECO:0000313" key="12">
    <source>
        <dbReference type="EMBL" id="EHB12344.1"/>
    </source>
</evidence>
<evidence type="ECO:0000256" key="3">
    <source>
        <dbReference type="ARBA" id="ARBA00022692"/>
    </source>
</evidence>
<comment type="similarity">
    <text evidence="9">Belongs to the G-protein coupled receptor 1 family. Mas subfamily.</text>
</comment>
<evidence type="ECO:0000256" key="5">
    <source>
        <dbReference type="ARBA" id="ARBA00023040"/>
    </source>
</evidence>
<proteinExistence type="inferred from homology"/>